<evidence type="ECO:0000256" key="8">
    <source>
        <dbReference type="ARBA" id="ARBA00023065"/>
    </source>
</evidence>
<dbReference type="Gene3D" id="2.40.170.20">
    <property type="entry name" value="TonB-dependent receptor, beta-barrel domain"/>
    <property type="match status" value="1"/>
</dbReference>
<dbReference type="SUPFAM" id="SSF56935">
    <property type="entry name" value="Porins"/>
    <property type="match status" value="1"/>
</dbReference>
<dbReference type="InterPro" id="IPR037066">
    <property type="entry name" value="Plug_dom_sf"/>
</dbReference>
<evidence type="ECO:0000256" key="6">
    <source>
        <dbReference type="ARBA" id="ARBA00022729"/>
    </source>
</evidence>
<keyword evidence="5 12" id="KW-0812">Transmembrane</keyword>
<dbReference type="InterPro" id="IPR000531">
    <property type="entry name" value="Beta-barrel_TonB"/>
</dbReference>
<keyword evidence="2 12" id="KW-0813">Transport</keyword>
<sequence length="719" mass="79487">MYTIPNDGRGRSASLRSAMTRAVASTPAVFNPVLRLTPLALALVLVPYGHAHERLSLPAQIILGGGDDGQDLQLPLARHTVTAEQLNAPNLGANLSESLQRAPGLVALNRQNYAQDLQISSRGFGARSQFGVRGVRLVQDGIPLTMPDGQGQPALFDLDGLQRIEVLRGPLTTLYGNASGGIIQGFTGEAPFYPTLDNRTAVGSDGLWRSRLRYGGQHGDLNISANISRLETDGYRDHSDTRRDIANLRLGWDIDDVSSLTLLVNSLDQPDTQDPLGLTAEQVRADRHQAPPQAELFDTRKSVRHNQIGLNYQRRLANEDQLTVMVYGGERDMQQFLAFPGSGATAGGGVVELDRRFGGGELGWQRETRLFDLPVTLAAGLAYNYQGEERKGFVNANGSKGGLQRDEFNRVDSQEAYLISTWQLAPRWELVAGLRYNRVEFDSDDDYLVDGQDDSGRMRVHRTNPALGLNWQWTPQLSLYAALGQGFETPTFQELAYRQDGAGMNQALKPSLSRNAEVGLKWRRDNTRLDIALFDSRVKDEIVTGTNQLGTGRATYTNAGRSTRRGVELSIEQQFAHGLSAYLAYTWLQAEYDRFIDGDGTSHAGNRLPGIPRHSFFAELAWQPQDSGFATALEAQGMSQRYATDDNQHQASGYTVLNWRAGYQQPIGNLTLEPFARLDNLTDREYIGSLIVNGSGGRYYEPAPERSWLVGLGLQYQWR</sequence>
<evidence type="ECO:0000256" key="9">
    <source>
        <dbReference type="ARBA" id="ARBA00023077"/>
    </source>
</evidence>
<keyword evidence="8" id="KW-0406">Ion transport</keyword>
<reference evidence="16 17" key="1">
    <citation type="submission" date="2016-10" db="EMBL/GenBank/DDBJ databases">
        <authorList>
            <person name="de Groot N.N."/>
        </authorList>
    </citation>
    <scope>NUCLEOTIDE SEQUENCE [LARGE SCALE GENOMIC DNA]</scope>
    <source>
        <strain evidence="16 17">JCM 18415</strain>
    </source>
</reference>
<dbReference type="InterPro" id="IPR039426">
    <property type="entry name" value="TonB-dep_rcpt-like"/>
</dbReference>
<evidence type="ECO:0000256" key="11">
    <source>
        <dbReference type="ARBA" id="ARBA00023237"/>
    </source>
</evidence>
<keyword evidence="6" id="KW-0732">Signal</keyword>
<evidence type="ECO:0000256" key="2">
    <source>
        <dbReference type="ARBA" id="ARBA00022448"/>
    </source>
</evidence>
<comment type="similarity">
    <text evidence="12 13">Belongs to the TonB-dependent receptor family.</text>
</comment>
<keyword evidence="7" id="KW-0408">Iron</keyword>
<feature type="domain" description="TonB-dependent receptor plug" evidence="15">
    <location>
        <begin position="74"/>
        <end position="181"/>
    </location>
</feature>
<evidence type="ECO:0000256" key="10">
    <source>
        <dbReference type="ARBA" id="ARBA00023136"/>
    </source>
</evidence>
<dbReference type="GO" id="GO:0009279">
    <property type="term" value="C:cell outer membrane"/>
    <property type="evidence" value="ECO:0007669"/>
    <property type="project" value="UniProtKB-SubCell"/>
</dbReference>
<keyword evidence="3 12" id="KW-1134">Transmembrane beta strand</keyword>
<proteinExistence type="inferred from homology"/>
<accession>A0A1I6BZF2</accession>
<gene>
    <name evidence="16" type="ORF">SAMN05216578_10964</name>
</gene>
<dbReference type="Pfam" id="PF00593">
    <property type="entry name" value="TonB_dep_Rec_b-barrel"/>
    <property type="match status" value="1"/>
</dbReference>
<keyword evidence="9 13" id="KW-0798">TonB box</keyword>
<evidence type="ECO:0000256" key="13">
    <source>
        <dbReference type="RuleBase" id="RU003357"/>
    </source>
</evidence>
<evidence type="ECO:0000256" key="7">
    <source>
        <dbReference type="ARBA" id="ARBA00023004"/>
    </source>
</evidence>
<dbReference type="InterPro" id="IPR036942">
    <property type="entry name" value="Beta-barrel_TonB_sf"/>
</dbReference>
<feature type="domain" description="TonB-dependent receptor-like beta-barrel" evidence="14">
    <location>
        <begin position="267"/>
        <end position="672"/>
    </location>
</feature>
<dbReference type="AlphaFoldDB" id="A0A1I6BZF2"/>
<dbReference type="PANTHER" id="PTHR32552:SF89">
    <property type="entry name" value="CATECHOLATE SIDEROPHORE RECEPTOR FIU"/>
    <property type="match status" value="1"/>
</dbReference>
<evidence type="ECO:0000256" key="12">
    <source>
        <dbReference type="PROSITE-ProRule" id="PRU01360"/>
    </source>
</evidence>
<dbReference type="EMBL" id="FOYD01000009">
    <property type="protein sequence ID" value="SFQ86293.1"/>
    <property type="molecule type" value="Genomic_DNA"/>
</dbReference>
<evidence type="ECO:0000313" key="17">
    <source>
        <dbReference type="Proteomes" id="UP000242815"/>
    </source>
</evidence>
<dbReference type="OrthoDB" id="9760620at2"/>
<evidence type="ECO:0000259" key="15">
    <source>
        <dbReference type="Pfam" id="PF07715"/>
    </source>
</evidence>
<protein>
    <submittedName>
        <fullName evidence="16">Iron complex outermembrane recepter protein</fullName>
    </submittedName>
</protein>
<dbReference type="CDD" id="cd01347">
    <property type="entry name" value="ligand_gated_channel"/>
    <property type="match status" value="1"/>
</dbReference>
<keyword evidence="10 12" id="KW-0472">Membrane</keyword>
<evidence type="ECO:0000259" key="14">
    <source>
        <dbReference type="Pfam" id="PF00593"/>
    </source>
</evidence>
<organism evidence="16 17">
    <name type="scientific">Halopseudomonas formosensis</name>
    <dbReference type="NCBI Taxonomy" id="1002526"/>
    <lineage>
        <taxon>Bacteria</taxon>
        <taxon>Pseudomonadati</taxon>
        <taxon>Pseudomonadota</taxon>
        <taxon>Gammaproteobacteria</taxon>
        <taxon>Pseudomonadales</taxon>
        <taxon>Pseudomonadaceae</taxon>
        <taxon>Halopseudomonas</taxon>
    </lineage>
</organism>
<dbReference type="PANTHER" id="PTHR32552">
    <property type="entry name" value="FERRICHROME IRON RECEPTOR-RELATED"/>
    <property type="match status" value="1"/>
</dbReference>
<dbReference type="GO" id="GO:0015344">
    <property type="term" value="F:siderophore uptake transmembrane transporter activity"/>
    <property type="evidence" value="ECO:0007669"/>
    <property type="project" value="TreeGrafter"/>
</dbReference>
<dbReference type="InterPro" id="IPR012910">
    <property type="entry name" value="Plug_dom"/>
</dbReference>
<dbReference type="STRING" id="1002526.SAMN05216578_10964"/>
<comment type="subcellular location">
    <subcellularLocation>
        <location evidence="1 12">Cell outer membrane</location>
        <topology evidence="1 12">Multi-pass membrane protein</topology>
    </subcellularLocation>
</comment>
<dbReference type="PROSITE" id="PS52016">
    <property type="entry name" value="TONB_DEPENDENT_REC_3"/>
    <property type="match status" value="1"/>
</dbReference>
<evidence type="ECO:0000256" key="3">
    <source>
        <dbReference type="ARBA" id="ARBA00022452"/>
    </source>
</evidence>
<evidence type="ECO:0000256" key="5">
    <source>
        <dbReference type="ARBA" id="ARBA00022692"/>
    </source>
</evidence>
<evidence type="ECO:0000256" key="4">
    <source>
        <dbReference type="ARBA" id="ARBA00022496"/>
    </source>
</evidence>
<name>A0A1I6BZF2_9GAMM</name>
<keyword evidence="4" id="KW-0410">Iron transport</keyword>
<keyword evidence="11 12" id="KW-0998">Cell outer membrane</keyword>
<dbReference type="Proteomes" id="UP000242815">
    <property type="component" value="Unassembled WGS sequence"/>
</dbReference>
<evidence type="ECO:0000256" key="1">
    <source>
        <dbReference type="ARBA" id="ARBA00004571"/>
    </source>
</evidence>
<dbReference type="Gene3D" id="2.170.130.10">
    <property type="entry name" value="TonB-dependent receptor, plug domain"/>
    <property type="match status" value="1"/>
</dbReference>
<dbReference type="Pfam" id="PF07715">
    <property type="entry name" value="Plug"/>
    <property type="match status" value="1"/>
</dbReference>
<evidence type="ECO:0000313" key="16">
    <source>
        <dbReference type="EMBL" id="SFQ86293.1"/>
    </source>
</evidence>